<dbReference type="AlphaFoldDB" id="A0AAD6J3X3"/>
<dbReference type="EMBL" id="JAQGDS010000003">
    <property type="protein sequence ID" value="KAJ6261691.1"/>
    <property type="molecule type" value="Genomic_DNA"/>
</dbReference>
<comment type="caution">
    <text evidence="1">The sequence shown here is derived from an EMBL/GenBank/DDBJ whole genome shotgun (WGS) entry which is preliminary data.</text>
</comment>
<proteinExistence type="predicted"/>
<organism evidence="1 2">
    <name type="scientific">Drechslerella dactyloides</name>
    <name type="common">Nematode-trapping fungus</name>
    <name type="synonym">Arthrobotrys dactyloides</name>
    <dbReference type="NCBI Taxonomy" id="74499"/>
    <lineage>
        <taxon>Eukaryota</taxon>
        <taxon>Fungi</taxon>
        <taxon>Dikarya</taxon>
        <taxon>Ascomycota</taxon>
        <taxon>Pezizomycotina</taxon>
        <taxon>Orbiliomycetes</taxon>
        <taxon>Orbiliales</taxon>
        <taxon>Orbiliaceae</taxon>
        <taxon>Drechslerella</taxon>
    </lineage>
</organism>
<dbReference type="Proteomes" id="UP001221413">
    <property type="component" value="Unassembled WGS sequence"/>
</dbReference>
<gene>
    <name evidence="1" type="ORF">Dda_2489</name>
</gene>
<keyword evidence="2" id="KW-1185">Reference proteome</keyword>
<sequence length="436" mass="49182">MHDDGGQLPQGHEIRYLHSNAGGHEISILPYQDYHTAPLHTYHEDCSCRDTDFLGDCRDNFSLYDYNNETLTIAESPTAVERRAVLDDATLSAACYCYFKLAPKKTIRRYLAKTSTYYKHRKTVHKTKTICKPTTKTLPCHQTITKSITTTLRQTTIETRVSITTSTFIDLRPTFTTIYPPGNPTPCPISDTVTVPQPRQNQLWDMSLLYAGTGFVTRFINPDTTVPFPHEFIVAESLCEAVFQCALRAARNRWLSYALTRYYGTQSIIWSCDGFVDSNGNPVNFTDTSAWNIPSNRVREAYHYSRTNTIDIRDFSLYGLECAAVAQPGIVYHQHRWVPGYTLNDDNLANPPGSPAPIETEITTSNGCDAINACAAFARTGSPSTIYRSFNVYWEYTRGVYVCRAMSGRSPGYFQYNVSNYDAVLSYGYESYPDGS</sequence>
<name>A0AAD6J3X3_DREDA</name>
<evidence type="ECO:0000313" key="1">
    <source>
        <dbReference type="EMBL" id="KAJ6261691.1"/>
    </source>
</evidence>
<reference evidence="1" key="1">
    <citation type="submission" date="2023-01" db="EMBL/GenBank/DDBJ databases">
        <title>The chitinases involved in constricting ring structure development in the nematode-trapping fungus Drechslerella dactyloides.</title>
        <authorList>
            <person name="Wang R."/>
            <person name="Zhang L."/>
            <person name="Tang P."/>
            <person name="Li S."/>
            <person name="Liang L."/>
        </authorList>
    </citation>
    <scope>NUCLEOTIDE SEQUENCE</scope>
    <source>
        <strain evidence="1">YMF1.00031</strain>
    </source>
</reference>
<evidence type="ECO:0000313" key="2">
    <source>
        <dbReference type="Proteomes" id="UP001221413"/>
    </source>
</evidence>
<accession>A0AAD6J3X3</accession>
<protein>
    <submittedName>
        <fullName evidence="1">Uncharacterized protein</fullName>
    </submittedName>
</protein>